<dbReference type="PROSITE" id="PS50089">
    <property type="entry name" value="ZF_RING_2"/>
    <property type="match status" value="1"/>
</dbReference>
<evidence type="ECO:0000256" key="12">
    <source>
        <dbReference type="SAM" id="MobiDB-lite"/>
    </source>
</evidence>
<name>A0AAW1PZ76_9CHLO</name>
<dbReference type="CDD" id="cd22584">
    <property type="entry name" value="Rcat_RBR_unk"/>
    <property type="match status" value="1"/>
</dbReference>
<dbReference type="InterPro" id="IPR031127">
    <property type="entry name" value="E3_UB_ligase_RBR"/>
</dbReference>
<comment type="caution">
    <text evidence="15">The sequence shown here is derived from an EMBL/GenBank/DDBJ whole genome shotgun (WGS) entry which is preliminary data.</text>
</comment>
<dbReference type="AlphaFoldDB" id="A0AAW1PZ76"/>
<dbReference type="SUPFAM" id="SSF57850">
    <property type="entry name" value="RING/U-box"/>
    <property type="match status" value="2"/>
</dbReference>
<feature type="domain" description="RING-type" evidence="13">
    <location>
        <begin position="153"/>
        <end position="201"/>
    </location>
</feature>
<dbReference type="GO" id="GO:0061630">
    <property type="term" value="F:ubiquitin protein ligase activity"/>
    <property type="evidence" value="ECO:0007669"/>
    <property type="project" value="UniProtKB-EC"/>
</dbReference>
<protein>
    <recommendedName>
        <fullName evidence="4">RBR-type E3 ubiquitin transferase</fullName>
        <ecNumber evidence="4">2.3.2.31</ecNumber>
    </recommendedName>
</protein>
<evidence type="ECO:0000259" key="13">
    <source>
        <dbReference type="PROSITE" id="PS50089"/>
    </source>
</evidence>
<evidence type="ECO:0000256" key="7">
    <source>
        <dbReference type="ARBA" id="ARBA00022737"/>
    </source>
</evidence>
<dbReference type="Proteomes" id="UP001465755">
    <property type="component" value="Unassembled WGS sequence"/>
</dbReference>
<proteinExistence type="inferred from homology"/>
<evidence type="ECO:0000256" key="10">
    <source>
        <dbReference type="ARBA" id="ARBA00022833"/>
    </source>
</evidence>
<dbReference type="PANTHER" id="PTHR11685">
    <property type="entry name" value="RBR FAMILY RING FINGER AND IBR DOMAIN-CONTAINING"/>
    <property type="match status" value="1"/>
</dbReference>
<keyword evidence="8 11" id="KW-0863">Zinc-finger</keyword>
<feature type="region of interest" description="Disordered" evidence="12">
    <location>
        <begin position="14"/>
        <end position="45"/>
    </location>
</feature>
<dbReference type="InterPro" id="IPR002867">
    <property type="entry name" value="IBR_dom"/>
</dbReference>
<evidence type="ECO:0000256" key="9">
    <source>
        <dbReference type="ARBA" id="ARBA00022786"/>
    </source>
</evidence>
<organism evidence="15 16">
    <name type="scientific">Symbiochloris irregularis</name>
    <dbReference type="NCBI Taxonomy" id="706552"/>
    <lineage>
        <taxon>Eukaryota</taxon>
        <taxon>Viridiplantae</taxon>
        <taxon>Chlorophyta</taxon>
        <taxon>core chlorophytes</taxon>
        <taxon>Trebouxiophyceae</taxon>
        <taxon>Trebouxiales</taxon>
        <taxon>Trebouxiaceae</taxon>
        <taxon>Symbiochloris</taxon>
    </lineage>
</organism>
<evidence type="ECO:0000256" key="3">
    <source>
        <dbReference type="ARBA" id="ARBA00005884"/>
    </source>
</evidence>
<keyword evidence="10" id="KW-0862">Zinc</keyword>
<evidence type="ECO:0000256" key="1">
    <source>
        <dbReference type="ARBA" id="ARBA00001798"/>
    </source>
</evidence>
<dbReference type="EMBL" id="JALJOQ010000003">
    <property type="protein sequence ID" value="KAK9813742.1"/>
    <property type="molecule type" value="Genomic_DNA"/>
</dbReference>
<keyword evidence="16" id="KW-1185">Reference proteome</keyword>
<evidence type="ECO:0000256" key="6">
    <source>
        <dbReference type="ARBA" id="ARBA00022723"/>
    </source>
</evidence>
<accession>A0AAW1PZ76</accession>
<evidence type="ECO:0000259" key="14">
    <source>
        <dbReference type="PROSITE" id="PS51873"/>
    </source>
</evidence>
<dbReference type="Gene3D" id="1.20.120.1750">
    <property type="match status" value="1"/>
</dbReference>
<evidence type="ECO:0000256" key="4">
    <source>
        <dbReference type="ARBA" id="ARBA00012251"/>
    </source>
</evidence>
<dbReference type="InterPro" id="IPR036397">
    <property type="entry name" value="RNaseH_sf"/>
</dbReference>
<evidence type="ECO:0000256" key="5">
    <source>
        <dbReference type="ARBA" id="ARBA00022679"/>
    </source>
</evidence>
<evidence type="ECO:0000313" key="15">
    <source>
        <dbReference type="EMBL" id="KAK9813742.1"/>
    </source>
</evidence>
<comment type="catalytic activity">
    <reaction evidence="1">
        <text>[E2 ubiquitin-conjugating enzyme]-S-ubiquitinyl-L-cysteine + [acceptor protein]-L-lysine = [E2 ubiquitin-conjugating enzyme]-L-cysteine + [acceptor protein]-N(6)-ubiquitinyl-L-lysine.</text>
        <dbReference type="EC" id="2.3.2.31"/>
    </reaction>
</comment>
<dbReference type="InterPro" id="IPR044066">
    <property type="entry name" value="TRIAD_supradom"/>
</dbReference>
<dbReference type="Pfam" id="PF01485">
    <property type="entry name" value="IBR"/>
    <property type="match status" value="2"/>
</dbReference>
<dbReference type="InterPro" id="IPR002156">
    <property type="entry name" value="RNaseH_domain"/>
</dbReference>
<dbReference type="GO" id="GO:0004523">
    <property type="term" value="F:RNA-DNA hybrid ribonuclease activity"/>
    <property type="evidence" value="ECO:0007669"/>
    <property type="project" value="InterPro"/>
</dbReference>
<dbReference type="EC" id="2.3.2.31" evidence="4"/>
<dbReference type="Pfam" id="PF13456">
    <property type="entry name" value="RVT_3"/>
    <property type="match status" value="1"/>
</dbReference>
<keyword evidence="9" id="KW-0833">Ubl conjugation pathway</keyword>
<reference evidence="15 16" key="1">
    <citation type="journal article" date="2024" name="Nat. Commun.">
        <title>Phylogenomics reveals the evolutionary origins of lichenization in chlorophyte algae.</title>
        <authorList>
            <person name="Puginier C."/>
            <person name="Libourel C."/>
            <person name="Otte J."/>
            <person name="Skaloud P."/>
            <person name="Haon M."/>
            <person name="Grisel S."/>
            <person name="Petersen M."/>
            <person name="Berrin J.G."/>
            <person name="Delaux P.M."/>
            <person name="Dal Grande F."/>
            <person name="Keller J."/>
        </authorList>
    </citation>
    <scope>NUCLEOTIDE SEQUENCE [LARGE SCALE GENOMIC DNA]</scope>
    <source>
        <strain evidence="15 16">SAG 2036</strain>
    </source>
</reference>
<comment type="function">
    <text evidence="2">Might act as an E3 ubiquitin-protein ligase, or as part of E3 complex, which accepts ubiquitin from specific E2 ubiquitin-conjugating enzymes and then transfers it to substrates.</text>
</comment>
<dbReference type="InterPro" id="IPR017907">
    <property type="entry name" value="Znf_RING_CS"/>
</dbReference>
<evidence type="ECO:0000256" key="8">
    <source>
        <dbReference type="ARBA" id="ARBA00022771"/>
    </source>
</evidence>
<dbReference type="GO" id="GO:0008270">
    <property type="term" value="F:zinc ion binding"/>
    <property type="evidence" value="ECO:0007669"/>
    <property type="project" value="UniProtKB-KW"/>
</dbReference>
<dbReference type="GO" id="GO:0003676">
    <property type="term" value="F:nucleic acid binding"/>
    <property type="evidence" value="ECO:0007669"/>
    <property type="project" value="InterPro"/>
</dbReference>
<comment type="similarity">
    <text evidence="3">Belongs to the RBR family. Ariadne subfamily.</text>
</comment>
<dbReference type="InterPro" id="IPR001841">
    <property type="entry name" value="Znf_RING"/>
</dbReference>
<evidence type="ECO:0000256" key="11">
    <source>
        <dbReference type="PROSITE-ProRule" id="PRU00175"/>
    </source>
</evidence>
<dbReference type="PROSITE" id="PS00518">
    <property type="entry name" value="ZF_RING_1"/>
    <property type="match status" value="1"/>
</dbReference>
<keyword evidence="7" id="KW-0677">Repeat</keyword>
<sequence>MAAIVRQGVINLADSDSDSDTEGQKYKTAGANRPTEPHPGPSLGAQPLAGYAASLCFSTGDSFWETVGVLSLESSDLDIAEMQALLEGLRAAADHGIKHLAIKLSSRTLLRSFHGKAAASSDDAAALLQQQPHPTDLDPSEPQPQVNEATVDCPICLESQPQSRMHPIQGCLHSYCRECLEGHISSKVEDRVFPIPCPTPKCEAHISLEEVGVLVEAYATIKILLKLEMEAAIPESIKFYCPRPQCSHLMVLENARPDEQAECQKCRQNLCLWCKTVGHPGKTCGENKSGESHDDKLLELAQKNKWRQCPKCRSMVARSSGCDHMQCRCGARFCYGCGKDAERAKVATALAKPPDLHR</sequence>
<evidence type="ECO:0000256" key="2">
    <source>
        <dbReference type="ARBA" id="ARBA00003976"/>
    </source>
</evidence>
<dbReference type="Gene3D" id="3.30.420.10">
    <property type="entry name" value="Ribonuclease H-like superfamily/Ribonuclease H"/>
    <property type="match status" value="1"/>
</dbReference>
<dbReference type="FunFam" id="3.30.40.10:FF:000137">
    <property type="entry name" value="RanBP-type and C3HC4-type zinc finger-containing protein 1"/>
    <property type="match status" value="1"/>
</dbReference>
<keyword evidence="6" id="KW-0479">Metal-binding</keyword>
<gene>
    <name evidence="15" type="ORF">WJX73_006269</name>
</gene>
<feature type="domain" description="RING-type" evidence="14">
    <location>
        <begin position="149"/>
        <end position="358"/>
    </location>
</feature>
<evidence type="ECO:0000313" key="16">
    <source>
        <dbReference type="Proteomes" id="UP001465755"/>
    </source>
</evidence>
<dbReference type="SMART" id="SM00647">
    <property type="entry name" value="IBR"/>
    <property type="match status" value="2"/>
</dbReference>
<keyword evidence="5" id="KW-0808">Transferase</keyword>
<dbReference type="PROSITE" id="PS51873">
    <property type="entry name" value="TRIAD"/>
    <property type="match status" value="1"/>
</dbReference>
<dbReference type="InterPro" id="IPR013083">
    <property type="entry name" value="Znf_RING/FYVE/PHD"/>
</dbReference>
<dbReference type="Gene3D" id="3.30.40.10">
    <property type="entry name" value="Zinc/RING finger domain, C3HC4 (zinc finger)"/>
    <property type="match status" value="1"/>
</dbReference>
<dbReference type="GO" id="GO:0016567">
    <property type="term" value="P:protein ubiquitination"/>
    <property type="evidence" value="ECO:0007669"/>
    <property type="project" value="InterPro"/>
</dbReference>